<dbReference type="SUPFAM" id="SSF109854">
    <property type="entry name" value="DinB/YfiT-like putative metalloenzymes"/>
    <property type="match status" value="1"/>
</dbReference>
<dbReference type="GO" id="GO:0046872">
    <property type="term" value="F:metal ion binding"/>
    <property type="evidence" value="ECO:0007669"/>
    <property type="project" value="InterPro"/>
</dbReference>
<gene>
    <name evidence="2" type="ORF">MAAFP003_5380</name>
</gene>
<comment type="caution">
    <text evidence="2">The sequence shown here is derived from an EMBL/GenBank/DDBJ whole genome shotgun (WGS) entry which is preliminary data.</text>
</comment>
<dbReference type="InterPro" id="IPR024344">
    <property type="entry name" value="MDMPI_metal-binding"/>
</dbReference>
<evidence type="ECO:0000313" key="3">
    <source>
        <dbReference type="Proteomes" id="UP000236318"/>
    </source>
</evidence>
<dbReference type="InterPro" id="IPR034660">
    <property type="entry name" value="DinB/YfiT-like"/>
</dbReference>
<evidence type="ECO:0000259" key="1">
    <source>
        <dbReference type="Pfam" id="PF11716"/>
    </source>
</evidence>
<evidence type="ECO:0000313" key="2">
    <source>
        <dbReference type="EMBL" id="SOX56672.1"/>
    </source>
</evidence>
<dbReference type="AlphaFoldDB" id="A0A2K4YIP9"/>
<organism evidence="2 3">
    <name type="scientific">Mycobacterium ahvazicum</name>
    <dbReference type="NCBI Taxonomy" id="1964395"/>
    <lineage>
        <taxon>Bacteria</taxon>
        <taxon>Bacillati</taxon>
        <taxon>Actinomycetota</taxon>
        <taxon>Actinomycetes</taxon>
        <taxon>Mycobacteriales</taxon>
        <taxon>Mycobacteriaceae</taxon>
        <taxon>Mycobacterium</taxon>
        <taxon>Mycobacterium simiae complex</taxon>
    </lineage>
</organism>
<dbReference type="Proteomes" id="UP000236318">
    <property type="component" value="Unassembled WGS sequence"/>
</dbReference>
<dbReference type="EMBL" id="FXEG02000005">
    <property type="protein sequence ID" value="SOX56672.1"/>
    <property type="molecule type" value="Genomic_DNA"/>
</dbReference>
<accession>A0A2K4YIP9</accession>
<name>A0A2K4YIP9_9MYCO</name>
<proteinExistence type="predicted"/>
<sequence>MRAAGADLFDVAEALTAEQWNLASAAVGWTVKDVFIHLGSLLEFLQLAIGGADVPPLGIERLNDQAVASRRDWSSEHVLAVLRDQLDSAIATFTPLQLEPVASTAIPLLDLGVYPLHAVTDMFTFDMTTHLRYDVLAPRGPVDVDAPALDETRLSPAVAWLIGGLSQMQPDLTDHLLAPISLRLTGPGERRILVEPGEGALRVSETDDADARPVATVTSTADDFLAWSTQRLPWSELVDIDGDRDIARRFLDAVNLV</sequence>
<protein>
    <recommendedName>
        <fullName evidence="1">Mycothiol-dependent maleylpyruvate isomerase metal-binding domain-containing protein</fullName>
    </recommendedName>
</protein>
<reference evidence="2" key="1">
    <citation type="submission" date="2018-01" db="EMBL/GenBank/DDBJ databases">
        <authorList>
            <consortium name="Urmite Genomes"/>
        </authorList>
    </citation>
    <scope>NUCLEOTIDE SEQUENCE [LARGE SCALE GENOMIC DNA]</scope>
    <source>
        <strain evidence="2">AFP003</strain>
    </source>
</reference>
<feature type="domain" description="Mycothiol-dependent maleylpyruvate isomerase metal-binding" evidence="1">
    <location>
        <begin position="2"/>
        <end position="95"/>
    </location>
</feature>
<dbReference type="Gene3D" id="1.20.120.450">
    <property type="entry name" value="dinb family like domain"/>
    <property type="match status" value="1"/>
</dbReference>
<keyword evidence="3" id="KW-1185">Reference proteome</keyword>
<dbReference type="Pfam" id="PF11716">
    <property type="entry name" value="MDMPI_N"/>
    <property type="match status" value="1"/>
</dbReference>